<dbReference type="Gene3D" id="1.25.40.10">
    <property type="entry name" value="Tetratricopeptide repeat domain"/>
    <property type="match status" value="1"/>
</dbReference>
<dbReference type="InterPro" id="IPR016032">
    <property type="entry name" value="Sig_transdc_resp-reg_C-effctor"/>
</dbReference>
<dbReference type="Proteomes" id="UP000612893">
    <property type="component" value="Unassembled WGS sequence"/>
</dbReference>
<dbReference type="SUPFAM" id="SSF48452">
    <property type="entry name" value="TPR-like"/>
    <property type="match status" value="1"/>
</dbReference>
<dbReference type="AlphaFoldDB" id="A0A934K792"/>
<dbReference type="SMART" id="SM00421">
    <property type="entry name" value="HTH_LUXR"/>
    <property type="match status" value="1"/>
</dbReference>
<proteinExistence type="predicted"/>
<evidence type="ECO:0000313" key="3">
    <source>
        <dbReference type="Proteomes" id="UP000612893"/>
    </source>
</evidence>
<dbReference type="PROSITE" id="PS00622">
    <property type="entry name" value="HTH_LUXR_1"/>
    <property type="match status" value="1"/>
</dbReference>
<dbReference type="GO" id="GO:0003677">
    <property type="term" value="F:DNA binding"/>
    <property type="evidence" value="ECO:0007669"/>
    <property type="project" value="InterPro"/>
</dbReference>
<dbReference type="SUPFAM" id="SSF52540">
    <property type="entry name" value="P-loop containing nucleoside triphosphate hydrolases"/>
    <property type="match status" value="1"/>
</dbReference>
<dbReference type="PROSITE" id="PS50043">
    <property type="entry name" value="HTH_LUXR_2"/>
    <property type="match status" value="1"/>
</dbReference>
<dbReference type="RefSeq" id="WP_338200613.1">
    <property type="nucleotide sequence ID" value="NZ_JAEKNR010000087.1"/>
</dbReference>
<name>A0A934K792_9BACT</name>
<dbReference type="InterPro" id="IPR027417">
    <property type="entry name" value="P-loop_NTPase"/>
</dbReference>
<dbReference type="PRINTS" id="PR00038">
    <property type="entry name" value="HTHLUXR"/>
</dbReference>
<evidence type="ECO:0000259" key="1">
    <source>
        <dbReference type="PROSITE" id="PS50043"/>
    </source>
</evidence>
<sequence>MARPSRHVGNLPAEVTTFVGRRRELGALRQKLTEARLVTLVGPGGVGKTRLAIRLAADIARGFRHGGWLVELAELRDAAFVTNAAMAALGLRDQAGAEPLALLLNYLRDKDLLLVVDNCEHLLEPVAKLVTEVLRDAPAVRVLATSREPLTVAGEQVLPLPPLELPSGHVGEPLSQVRQNEAAMLFTERATAAAGRFEVIASNQAAVVEVCRRLDGLPLAIELAAVRTRILGVEQIRDRLNDRFSLLTGGGRAALPRHQTLETTIDWSFDLLSAAERTLLRRLCMFAGRFTLEDVEAVCGSEHVPAAQILNLLSSLVDKSLVIKDDLMRQACYRLHETMRDYAALKLRDAGEEGALEERHTQYYWSRSQEAAAEARYRLPEWLEWMDFEIDNIRAVLRRCLSQRDSRRGIDLATSVGWYWVTRATSEGVRWLDGLLESGPGNPESQFWAYFMRGFLAVLKADPASASPALERAVATARQLEQPSLLSQALTMASIGANLAGEPASAMRLLHEAKAVTADLDDFPARISVLQAQAFNGFFGGDVEAVRAAAAEGVRLSRAAGDLYSLEMMLLNLAGTALAGGDLDQAQALYREALTIARRLDDRVAEYALLDGLGSVAAASGQARLAAQLLGAAQSVRSQAGANLIPFLAPQLAQAEEAAAARLGQSRFEAEVEAGRQLDREVAIRHALGEPAPAHPGSGKPVNEEVGILGRREADVARLVAEGLTNKQIGMRLFISERTVDSHVRSILNKLGFNSRAQIAGWVASANR</sequence>
<gene>
    <name evidence="2" type="ORF">JF922_07705</name>
</gene>
<dbReference type="Gene3D" id="3.40.50.300">
    <property type="entry name" value="P-loop containing nucleotide triphosphate hydrolases"/>
    <property type="match status" value="1"/>
</dbReference>
<evidence type="ECO:0000313" key="2">
    <source>
        <dbReference type="EMBL" id="MBJ7597958.1"/>
    </source>
</evidence>
<dbReference type="EMBL" id="JAEKNR010000087">
    <property type="protein sequence ID" value="MBJ7597958.1"/>
    <property type="molecule type" value="Genomic_DNA"/>
</dbReference>
<protein>
    <submittedName>
        <fullName evidence="2">LuxR family transcriptional regulator</fullName>
    </submittedName>
</protein>
<dbReference type="PANTHER" id="PTHR47691:SF3">
    <property type="entry name" value="HTH-TYPE TRANSCRIPTIONAL REGULATOR RV0890C-RELATED"/>
    <property type="match status" value="1"/>
</dbReference>
<comment type="caution">
    <text evidence="2">The sequence shown here is derived from an EMBL/GenBank/DDBJ whole genome shotgun (WGS) entry which is preliminary data.</text>
</comment>
<dbReference type="Pfam" id="PF00196">
    <property type="entry name" value="GerE"/>
    <property type="match status" value="1"/>
</dbReference>
<accession>A0A934K792</accession>
<dbReference type="CDD" id="cd06170">
    <property type="entry name" value="LuxR_C_like"/>
    <property type="match status" value="1"/>
</dbReference>
<keyword evidence="3" id="KW-1185">Reference proteome</keyword>
<dbReference type="PRINTS" id="PR00364">
    <property type="entry name" value="DISEASERSIST"/>
</dbReference>
<dbReference type="Gene3D" id="1.10.10.10">
    <property type="entry name" value="Winged helix-like DNA-binding domain superfamily/Winged helix DNA-binding domain"/>
    <property type="match status" value="2"/>
</dbReference>
<dbReference type="InterPro" id="IPR000792">
    <property type="entry name" value="Tscrpt_reg_LuxR_C"/>
</dbReference>
<organism evidence="2 3">
    <name type="scientific">Candidatus Nephthysia bennettiae</name>
    <dbReference type="NCBI Taxonomy" id="3127016"/>
    <lineage>
        <taxon>Bacteria</taxon>
        <taxon>Bacillati</taxon>
        <taxon>Candidatus Dormiibacterota</taxon>
        <taxon>Candidatus Dormibacteria</taxon>
        <taxon>Candidatus Dormibacterales</taxon>
        <taxon>Candidatus Dormibacteraceae</taxon>
        <taxon>Candidatus Nephthysia</taxon>
    </lineage>
</organism>
<dbReference type="InterPro" id="IPR036388">
    <property type="entry name" value="WH-like_DNA-bd_sf"/>
</dbReference>
<dbReference type="InterPro" id="IPR058852">
    <property type="entry name" value="HTH_77"/>
</dbReference>
<feature type="domain" description="HTH luxR-type" evidence="1">
    <location>
        <begin position="702"/>
        <end position="767"/>
    </location>
</feature>
<dbReference type="InterPro" id="IPR011990">
    <property type="entry name" value="TPR-like_helical_dom_sf"/>
</dbReference>
<dbReference type="SUPFAM" id="SSF46894">
    <property type="entry name" value="C-terminal effector domain of the bipartite response regulators"/>
    <property type="match status" value="1"/>
</dbReference>
<dbReference type="PANTHER" id="PTHR47691">
    <property type="entry name" value="REGULATOR-RELATED"/>
    <property type="match status" value="1"/>
</dbReference>
<dbReference type="Pfam" id="PF25872">
    <property type="entry name" value="HTH_77"/>
    <property type="match status" value="1"/>
</dbReference>
<reference evidence="2" key="1">
    <citation type="submission" date="2020-10" db="EMBL/GenBank/DDBJ databases">
        <title>Ca. Dormibacterota MAGs.</title>
        <authorList>
            <person name="Montgomery K."/>
        </authorList>
    </citation>
    <scope>NUCLEOTIDE SEQUENCE [LARGE SCALE GENOMIC DNA]</scope>
    <source>
        <strain evidence="2">SC8812_S17_10</strain>
    </source>
</reference>
<dbReference type="GO" id="GO:0006355">
    <property type="term" value="P:regulation of DNA-templated transcription"/>
    <property type="evidence" value="ECO:0007669"/>
    <property type="project" value="InterPro"/>
</dbReference>